<evidence type="ECO:0000259" key="3">
    <source>
        <dbReference type="Pfam" id="PF01734"/>
    </source>
</evidence>
<feature type="compositionally biased region" description="Low complexity" evidence="2">
    <location>
        <begin position="206"/>
        <end position="216"/>
    </location>
</feature>
<dbReference type="InterPro" id="IPR002641">
    <property type="entry name" value="PNPLA_dom"/>
</dbReference>
<evidence type="ECO:0000256" key="2">
    <source>
        <dbReference type="SAM" id="MobiDB-lite"/>
    </source>
</evidence>
<dbReference type="EMBL" id="JBHTEY010000004">
    <property type="protein sequence ID" value="MFC7615530.1"/>
    <property type="molecule type" value="Genomic_DNA"/>
</dbReference>
<gene>
    <name evidence="4" type="ORF">ACFQV2_20530</name>
</gene>
<keyword evidence="5" id="KW-1185">Reference proteome</keyword>
<sequence>MATENSIPLEEIRFAVVLNGGVSLAVWMGGAVLELDRLTRARDPNGSSVYAHLLDMVGGSARVDVISGTSAGGINGAALALSQVNSKARLSELRDLWAEQGRMEQLLRKPFHGHPVSLLKGDDFFLPRLEEALGRLVTDVSMTDPDARPIDLCITTTLLQGVPQVTVDELGQPLVQYNHQCTFSFRRDPKFGGESSGGTTSRRRACGTARSNWPWPRARRRRSRSRSSPRTSR</sequence>
<feature type="domain" description="PNPLA" evidence="3">
    <location>
        <begin position="16"/>
        <end position="136"/>
    </location>
</feature>
<comment type="caution">
    <text evidence="4">The sequence shown here is derived from an EMBL/GenBank/DDBJ whole genome shotgun (WGS) entry which is preliminary data.</text>
</comment>
<reference evidence="5" key="1">
    <citation type="journal article" date="2019" name="Int. J. Syst. Evol. Microbiol.">
        <title>The Global Catalogue of Microorganisms (GCM) 10K type strain sequencing project: providing services to taxonomists for standard genome sequencing and annotation.</title>
        <authorList>
            <consortium name="The Broad Institute Genomics Platform"/>
            <consortium name="The Broad Institute Genome Sequencing Center for Infectious Disease"/>
            <person name="Wu L."/>
            <person name="Ma J."/>
        </authorList>
    </citation>
    <scope>NUCLEOTIDE SEQUENCE [LARGE SCALE GENOMIC DNA]</scope>
    <source>
        <strain evidence="5">JCM 17695</strain>
    </source>
</reference>
<name>A0ABW2TP30_9PSEU</name>
<organism evidence="4 5">
    <name type="scientific">Actinokineospora soli</name>
    <dbReference type="NCBI Taxonomy" id="1048753"/>
    <lineage>
        <taxon>Bacteria</taxon>
        <taxon>Bacillati</taxon>
        <taxon>Actinomycetota</taxon>
        <taxon>Actinomycetes</taxon>
        <taxon>Pseudonocardiales</taxon>
        <taxon>Pseudonocardiaceae</taxon>
        <taxon>Actinokineospora</taxon>
    </lineage>
</organism>
<evidence type="ECO:0000256" key="1">
    <source>
        <dbReference type="ARBA" id="ARBA00023098"/>
    </source>
</evidence>
<accession>A0ABW2TP30</accession>
<feature type="region of interest" description="Disordered" evidence="2">
    <location>
        <begin position="188"/>
        <end position="233"/>
    </location>
</feature>
<evidence type="ECO:0000313" key="4">
    <source>
        <dbReference type="EMBL" id="MFC7615530.1"/>
    </source>
</evidence>
<dbReference type="InterPro" id="IPR016035">
    <property type="entry name" value="Acyl_Trfase/lysoPLipase"/>
</dbReference>
<feature type="compositionally biased region" description="Basic residues" evidence="2">
    <location>
        <begin position="217"/>
        <end position="233"/>
    </location>
</feature>
<dbReference type="Pfam" id="PF01734">
    <property type="entry name" value="Patatin"/>
    <property type="match status" value="1"/>
</dbReference>
<dbReference type="Gene3D" id="3.40.1090.10">
    <property type="entry name" value="Cytosolic phospholipase A2 catalytic domain"/>
    <property type="match status" value="1"/>
</dbReference>
<keyword evidence="1" id="KW-0443">Lipid metabolism</keyword>
<dbReference type="Proteomes" id="UP001596512">
    <property type="component" value="Unassembled WGS sequence"/>
</dbReference>
<dbReference type="SUPFAM" id="SSF52151">
    <property type="entry name" value="FabD/lysophospholipase-like"/>
    <property type="match status" value="1"/>
</dbReference>
<protein>
    <submittedName>
        <fullName evidence="4">Patatin-like phospholipase family protein</fullName>
    </submittedName>
</protein>
<evidence type="ECO:0000313" key="5">
    <source>
        <dbReference type="Proteomes" id="UP001596512"/>
    </source>
</evidence>
<proteinExistence type="predicted"/>